<dbReference type="InterPro" id="IPR043504">
    <property type="entry name" value="Peptidase_S1_PA_chymotrypsin"/>
</dbReference>
<dbReference type="InParanoid" id="A0A7J8C864"/>
<dbReference type="GO" id="GO:0004252">
    <property type="term" value="F:serine-type endopeptidase activity"/>
    <property type="evidence" value="ECO:0007669"/>
    <property type="project" value="InterPro"/>
</dbReference>
<feature type="domain" description="Peptidase S1" evidence="2">
    <location>
        <begin position="32"/>
        <end position="69"/>
    </location>
</feature>
<accession>A0A7J8C864</accession>
<dbReference type="Proteomes" id="UP000550707">
    <property type="component" value="Unassembled WGS sequence"/>
</dbReference>
<evidence type="ECO:0000259" key="2">
    <source>
        <dbReference type="Pfam" id="PF00089"/>
    </source>
</evidence>
<feature type="chain" id="PRO_5029551369" evidence="1">
    <location>
        <begin position="23"/>
        <end position="89"/>
    </location>
</feature>
<gene>
    <name evidence="3" type="ORF">HJG59_007408</name>
</gene>
<proteinExistence type="predicted"/>
<keyword evidence="1" id="KW-0732">Signal</keyword>
<keyword evidence="4" id="KW-1185">Reference proteome</keyword>
<organism evidence="3 4">
    <name type="scientific">Molossus molossus</name>
    <name type="common">Pallas' mastiff bat</name>
    <name type="synonym">Vespertilio molossus</name>
    <dbReference type="NCBI Taxonomy" id="27622"/>
    <lineage>
        <taxon>Eukaryota</taxon>
        <taxon>Metazoa</taxon>
        <taxon>Chordata</taxon>
        <taxon>Craniata</taxon>
        <taxon>Vertebrata</taxon>
        <taxon>Euteleostomi</taxon>
        <taxon>Mammalia</taxon>
        <taxon>Eutheria</taxon>
        <taxon>Laurasiatheria</taxon>
        <taxon>Chiroptera</taxon>
        <taxon>Yangochiroptera</taxon>
        <taxon>Molossidae</taxon>
        <taxon>Molossus</taxon>
    </lineage>
</organism>
<dbReference type="InterPro" id="IPR009003">
    <property type="entry name" value="Peptidase_S1_PA"/>
</dbReference>
<dbReference type="Gene3D" id="2.40.10.10">
    <property type="entry name" value="Trypsin-like serine proteases"/>
    <property type="match status" value="1"/>
</dbReference>
<comment type="caution">
    <text evidence="3">The sequence shown here is derived from an EMBL/GenBank/DDBJ whole genome shotgun (WGS) entry which is preliminary data.</text>
</comment>
<feature type="signal peptide" evidence="1">
    <location>
        <begin position="1"/>
        <end position="22"/>
    </location>
</feature>
<dbReference type="AlphaFoldDB" id="A0A7J8C864"/>
<sequence>MAGPLFLPLLTLLLALALGSAGQEIQGAEVMIMNGVPCPRGCHPWQVALFKNSVFQCAGVPVNEQWVTTIAYSYMRPETYMILLANKFN</sequence>
<reference evidence="3 4" key="1">
    <citation type="journal article" date="2020" name="Nature">
        <title>Six reference-quality genomes reveal evolution of bat adaptations.</title>
        <authorList>
            <person name="Jebb D."/>
            <person name="Huang Z."/>
            <person name="Pippel M."/>
            <person name="Hughes G.M."/>
            <person name="Lavrichenko K."/>
            <person name="Devanna P."/>
            <person name="Winkler S."/>
            <person name="Jermiin L.S."/>
            <person name="Skirmuntt E.C."/>
            <person name="Katzourakis A."/>
            <person name="Burkitt-Gray L."/>
            <person name="Ray D.A."/>
            <person name="Sullivan K.A.M."/>
            <person name="Roscito J.G."/>
            <person name="Kirilenko B.M."/>
            <person name="Davalos L.M."/>
            <person name="Corthals A.P."/>
            <person name="Power M.L."/>
            <person name="Jones G."/>
            <person name="Ransome R.D."/>
            <person name="Dechmann D.K.N."/>
            <person name="Locatelli A.G."/>
            <person name="Puechmaille S.J."/>
            <person name="Fedrigo O."/>
            <person name="Jarvis E.D."/>
            <person name="Hiller M."/>
            <person name="Vernes S.C."/>
            <person name="Myers E.W."/>
            <person name="Teeling E.C."/>
        </authorList>
    </citation>
    <scope>NUCLEOTIDE SEQUENCE [LARGE SCALE GENOMIC DNA]</scope>
    <source>
        <strain evidence="3">MMolMol1</strain>
        <tissue evidence="3">Muscle</tissue>
    </source>
</reference>
<dbReference type="SUPFAM" id="SSF50494">
    <property type="entry name" value="Trypsin-like serine proteases"/>
    <property type="match status" value="1"/>
</dbReference>
<evidence type="ECO:0000313" key="4">
    <source>
        <dbReference type="Proteomes" id="UP000550707"/>
    </source>
</evidence>
<dbReference type="EMBL" id="JACASF010000021">
    <property type="protein sequence ID" value="KAF6407071.1"/>
    <property type="molecule type" value="Genomic_DNA"/>
</dbReference>
<dbReference type="Pfam" id="PF00089">
    <property type="entry name" value="Trypsin"/>
    <property type="match status" value="1"/>
</dbReference>
<evidence type="ECO:0000256" key="1">
    <source>
        <dbReference type="SAM" id="SignalP"/>
    </source>
</evidence>
<evidence type="ECO:0000313" key="3">
    <source>
        <dbReference type="EMBL" id="KAF6407071.1"/>
    </source>
</evidence>
<dbReference type="GO" id="GO:0006508">
    <property type="term" value="P:proteolysis"/>
    <property type="evidence" value="ECO:0007669"/>
    <property type="project" value="InterPro"/>
</dbReference>
<dbReference type="InterPro" id="IPR001254">
    <property type="entry name" value="Trypsin_dom"/>
</dbReference>
<name>A0A7J8C864_MOLMO</name>
<protein>
    <submittedName>
        <fullName evidence="3">Kallikrein related peptidase 7</fullName>
    </submittedName>
</protein>